<comment type="caution">
    <text evidence="5">The sequence shown here is derived from an EMBL/GenBank/DDBJ whole genome shotgun (WGS) entry which is preliminary data.</text>
</comment>
<dbReference type="GO" id="GO:0009279">
    <property type="term" value="C:cell outer membrane"/>
    <property type="evidence" value="ECO:0007669"/>
    <property type="project" value="UniProtKB-SubCell"/>
</dbReference>
<dbReference type="InterPro" id="IPR041700">
    <property type="entry name" value="OMP_b-brl_3"/>
</dbReference>
<name>A0A4R4K034_9BACT</name>
<dbReference type="EMBL" id="SMJU01000017">
    <property type="protein sequence ID" value="TDB60423.1"/>
    <property type="molecule type" value="Genomic_DNA"/>
</dbReference>
<dbReference type="Proteomes" id="UP000295706">
    <property type="component" value="Unassembled WGS sequence"/>
</dbReference>
<feature type="domain" description="Outer membrane protein beta-barrel" evidence="4">
    <location>
        <begin position="377"/>
        <end position="795"/>
    </location>
</feature>
<keyword evidence="6" id="KW-1185">Reference proteome</keyword>
<proteinExistence type="predicted"/>
<dbReference type="AlphaFoldDB" id="A0A4R4K034"/>
<evidence type="ECO:0000256" key="2">
    <source>
        <dbReference type="ARBA" id="ARBA00023136"/>
    </source>
</evidence>
<sequence>MVSSGSVYVILKEKVIELAPLTIKPIPRVTIQGDTLIIKTEGIETRPYSDAGELMQNMPGVYLDNNGRLTVMGKTVSRITVDGKLLFGGNVKATLNALKSDMIDQLEVSGVTLGTNSQGVHLNLTIKEDRKNGWYADLPAGYGTSNLKSIGVKVNRINPNYFFSSFINHNTINENPISRQESTSIHRLSYNHSTQGAYSVVANAENSVMKLPDTRLYTLPLAALDDGENVLTSAGGNYSKSTETLELNVYLFATQLRQVVVHQQQIYRQVNNLRQSVESVRSNQIQEKQIWGAVSGTYRPDQKNSIKFSHQISWNTNRSHGFDQQQVVQETTAPRSLEQYFTNSQIPRLTSNSLTWTRRYTKPALVSSVYVSQFTTSSAVQQSYKNDYEQVVFDRKISRNFQTKYLQLQGIQSFPLSKKWLLEANLNWVKDITRTDQTAFQPIIGSINQAIPTQNLADFRVSDRSFSTTVSAYYKTKKLTSSLGFGVWNGNLVRSGYNLNKTVLSVGLPRLYASYYLKKRLTVFARYAHQVGLPSAGQLFPLPDSTSLQVIEQGNPALTNYLIRTFDLGMNYSSLHGKVLMGNFTINQENQGIIQVNKITEGGLLFRGFGQTDLQQPTYSATFIYLVLPQKKWSYNLTSFISEKRALVQSGESLSRFSNQSGLASLDFRWNIKSFTSLNFISRVQLFRQKSLSTGTSTSSNRFELIMQGKHRFSSRLYGDFSSRHILAQSTNTHITHYPFADINFDYYLLKNQRVRLSFLVNNIFNSSQQAAISSQNNDISRTFSNQLSRYFMIKCTIFSQKWY</sequence>
<evidence type="ECO:0000313" key="6">
    <source>
        <dbReference type="Proteomes" id="UP000295706"/>
    </source>
</evidence>
<comment type="subcellular location">
    <subcellularLocation>
        <location evidence="1">Cell outer membrane</location>
    </subcellularLocation>
</comment>
<gene>
    <name evidence="5" type="ORF">EZE20_21055</name>
</gene>
<keyword evidence="3" id="KW-0998">Cell outer membrane</keyword>
<dbReference type="SUPFAM" id="SSF56935">
    <property type="entry name" value="Porins"/>
    <property type="match status" value="1"/>
</dbReference>
<accession>A0A4R4K034</accession>
<evidence type="ECO:0000313" key="5">
    <source>
        <dbReference type="EMBL" id="TDB60423.1"/>
    </source>
</evidence>
<keyword evidence="2" id="KW-0472">Membrane</keyword>
<evidence type="ECO:0000259" key="4">
    <source>
        <dbReference type="Pfam" id="PF14905"/>
    </source>
</evidence>
<dbReference type="Pfam" id="PF14905">
    <property type="entry name" value="OMP_b-brl_3"/>
    <property type="match status" value="1"/>
</dbReference>
<organism evidence="5 6">
    <name type="scientific">Arundinibacter roseus</name>
    <dbReference type="NCBI Taxonomy" id="2070510"/>
    <lineage>
        <taxon>Bacteria</taxon>
        <taxon>Pseudomonadati</taxon>
        <taxon>Bacteroidota</taxon>
        <taxon>Cytophagia</taxon>
        <taxon>Cytophagales</taxon>
        <taxon>Spirosomataceae</taxon>
        <taxon>Arundinibacter</taxon>
    </lineage>
</organism>
<dbReference type="InterPro" id="IPR036942">
    <property type="entry name" value="Beta-barrel_TonB_sf"/>
</dbReference>
<dbReference type="RefSeq" id="WP_132121457.1">
    <property type="nucleotide sequence ID" value="NZ_SMJU01000017.1"/>
</dbReference>
<evidence type="ECO:0000256" key="1">
    <source>
        <dbReference type="ARBA" id="ARBA00004442"/>
    </source>
</evidence>
<dbReference type="OrthoDB" id="913376at2"/>
<dbReference type="Gene3D" id="2.40.170.20">
    <property type="entry name" value="TonB-dependent receptor, beta-barrel domain"/>
    <property type="match status" value="1"/>
</dbReference>
<evidence type="ECO:0000256" key="3">
    <source>
        <dbReference type="ARBA" id="ARBA00023237"/>
    </source>
</evidence>
<protein>
    <recommendedName>
        <fullName evidence="4">Outer membrane protein beta-barrel domain-containing protein</fullName>
    </recommendedName>
</protein>
<reference evidence="5 6" key="1">
    <citation type="submission" date="2019-02" db="EMBL/GenBank/DDBJ databases">
        <title>Arundinibacter roseus gen. nov., sp. nov., a new member of the family Cytophagaceae.</title>
        <authorList>
            <person name="Szuroczki S."/>
            <person name="Khayer B."/>
            <person name="Sproer C."/>
            <person name="Toumi M."/>
            <person name="Szabo A."/>
            <person name="Felfoldi T."/>
            <person name="Schumann P."/>
            <person name="Toth E."/>
        </authorList>
    </citation>
    <scope>NUCLEOTIDE SEQUENCE [LARGE SCALE GENOMIC DNA]</scope>
    <source>
        <strain evidence="5 6">DMA-k-7a</strain>
    </source>
</reference>